<keyword evidence="2" id="KW-0732">Signal</keyword>
<keyword evidence="1" id="KW-1133">Transmembrane helix</keyword>
<keyword evidence="1" id="KW-0472">Membrane</keyword>
<evidence type="ECO:0000256" key="1">
    <source>
        <dbReference type="SAM" id="Phobius"/>
    </source>
</evidence>
<protein>
    <recommendedName>
        <fullName evidence="5">DUF3592 domain-containing protein</fullName>
    </recommendedName>
</protein>
<accession>I3ZZ37</accession>
<keyword evidence="4" id="KW-1185">Reference proteome</keyword>
<proteinExistence type="predicted"/>
<dbReference type="HOGENOM" id="CLU_1658998_0_0_10"/>
<evidence type="ECO:0008006" key="5">
    <source>
        <dbReference type="Google" id="ProtNLM"/>
    </source>
</evidence>
<gene>
    <name evidence="3" type="ordered locus">Ornrh_0773</name>
</gene>
<dbReference type="GeneID" id="97257485"/>
<dbReference type="RefSeq" id="WP_014790572.1">
    <property type="nucleotide sequence ID" value="NC_018016.1"/>
</dbReference>
<reference evidence="3 4" key="1">
    <citation type="submission" date="2012-06" db="EMBL/GenBank/DDBJ databases">
        <title>The complete genome of Ornithobacterium rhinotracheale DSM 15997.</title>
        <authorList>
            <consortium name="US DOE Joint Genome Institute (JGI-PGF)"/>
            <person name="Lucas S."/>
            <person name="Copeland A."/>
            <person name="Lapidus A."/>
            <person name="Goodwin L."/>
            <person name="Pitluck S."/>
            <person name="Peters L."/>
            <person name="Mikhailova N."/>
            <person name="Teshima H."/>
            <person name="Kyrpides N."/>
            <person name="Mavromatis K."/>
            <person name="Pagani I."/>
            <person name="Ivanova N."/>
            <person name="Ovchinnikova G."/>
            <person name="Zeytun A."/>
            <person name="Detter J.C."/>
            <person name="Han C."/>
            <person name="Land M."/>
            <person name="Hauser L."/>
            <person name="Markowitz V."/>
            <person name="Cheng J.-F."/>
            <person name="Hugenholtz P."/>
            <person name="Woyke T."/>
            <person name="Wu D."/>
            <person name="Lang E."/>
            <person name="Kopitz M."/>
            <person name="Brambilla E."/>
            <person name="Klenk H.-P."/>
            <person name="Eisen J.A."/>
        </authorList>
    </citation>
    <scope>NUCLEOTIDE SEQUENCE [LARGE SCALE GENOMIC DNA]</scope>
    <source>
        <strain evidence="4">ATCC 51463 / DSM 15997 / CCUG 23171 / LMG 9086</strain>
    </source>
</reference>
<keyword evidence="1" id="KW-0812">Transmembrane</keyword>
<dbReference type="EMBL" id="CP003283">
    <property type="protein sequence ID" value="AFL96971.1"/>
    <property type="molecule type" value="Genomic_DNA"/>
</dbReference>
<name>I3ZZ37_ORNRL</name>
<feature type="chain" id="PRO_5003685158" description="DUF3592 domain-containing protein" evidence="2">
    <location>
        <begin position="23"/>
        <end position="152"/>
    </location>
</feature>
<evidence type="ECO:0000313" key="4">
    <source>
        <dbReference type="Proteomes" id="UP000006051"/>
    </source>
</evidence>
<dbReference type="STRING" id="867902.Ornrh_0773"/>
<feature type="transmembrane region" description="Helical" evidence="1">
    <location>
        <begin position="121"/>
        <end position="140"/>
    </location>
</feature>
<dbReference type="AlphaFoldDB" id="I3ZZ37"/>
<dbReference type="KEGG" id="orh:Ornrh_0773"/>
<dbReference type="Proteomes" id="UP000006051">
    <property type="component" value="Chromosome"/>
</dbReference>
<evidence type="ECO:0000256" key="2">
    <source>
        <dbReference type="SAM" id="SignalP"/>
    </source>
</evidence>
<organism evidence="3 4">
    <name type="scientific">Ornithobacterium rhinotracheale (strain ATCC 51463 / DSM 15997 / CCUG 23171 / CIP 104009 / LMG 9086)</name>
    <dbReference type="NCBI Taxonomy" id="867902"/>
    <lineage>
        <taxon>Bacteria</taxon>
        <taxon>Pseudomonadati</taxon>
        <taxon>Bacteroidota</taxon>
        <taxon>Flavobacteriia</taxon>
        <taxon>Flavobacteriales</taxon>
        <taxon>Weeksellaceae</taxon>
        <taxon>Ornithobacterium</taxon>
    </lineage>
</organism>
<feature type="signal peptide" evidence="2">
    <location>
        <begin position="1"/>
        <end position="22"/>
    </location>
</feature>
<sequence>MKHLFLVLFLSITGLFSNQAQAAKVIPIGTVEKLKTVADLPNTEDYQDRPGEYIDLGIKYKYFHIAWMPVWIIDEPELVGLSSINKEIYYEISPEEIQAIIQENNLPPAEELKHLGFFQKYWGALVIIGIIAITFIYSSFHNKEEEEEKKEA</sequence>
<dbReference type="PATRIC" id="fig|867902.3.peg.753"/>
<dbReference type="eggNOG" id="ENOG503334A">
    <property type="taxonomic scope" value="Bacteria"/>
</dbReference>
<evidence type="ECO:0000313" key="3">
    <source>
        <dbReference type="EMBL" id="AFL96971.1"/>
    </source>
</evidence>